<keyword evidence="7" id="KW-0411">Iron-sulfur</keyword>
<comment type="similarity">
    <text evidence="2">Belongs to the class-V pyridoxal-phosphate-dependent aminotransferase family. NifS/IscS subfamily.</text>
</comment>
<dbReference type="PANTHER" id="PTHR11601:SF34">
    <property type="entry name" value="CYSTEINE DESULFURASE"/>
    <property type="match status" value="1"/>
</dbReference>
<gene>
    <name evidence="9" type="ORF">UFOPK3837_00347</name>
</gene>
<dbReference type="PANTHER" id="PTHR11601">
    <property type="entry name" value="CYSTEINE DESULFURYLASE FAMILY MEMBER"/>
    <property type="match status" value="1"/>
</dbReference>
<keyword evidence="3" id="KW-0808">Transferase</keyword>
<evidence type="ECO:0000256" key="2">
    <source>
        <dbReference type="ARBA" id="ARBA00006490"/>
    </source>
</evidence>
<keyword evidence="4" id="KW-0479">Metal-binding</keyword>
<evidence type="ECO:0000256" key="3">
    <source>
        <dbReference type="ARBA" id="ARBA00022679"/>
    </source>
</evidence>
<evidence type="ECO:0000256" key="4">
    <source>
        <dbReference type="ARBA" id="ARBA00022723"/>
    </source>
</evidence>
<protein>
    <submittedName>
        <fullName evidence="9">Unannotated protein</fullName>
    </submittedName>
</protein>
<dbReference type="GO" id="GO:0051536">
    <property type="term" value="F:iron-sulfur cluster binding"/>
    <property type="evidence" value="ECO:0007669"/>
    <property type="project" value="UniProtKB-KW"/>
</dbReference>
<dbReference type="InterPro" id="IPR015424">
    <property type="entry name" value="PyrdxlP-dep_Trfase"/>
</dbReference>
<dbReference type="FunFam" id="3.40.640.10:FF:000084">
    <property type="entry name" value="IscS-like cysteine desulfurase"/>
    <property type="match status" value="1"/>
</dbReference>
<accession>A0A6J7K696</accession>
<dbReference type="InterPro" id="IPR000192">
    <property type="entry name" value="Aminotrans_V_dom"/>
</dbReference>
<organism evidence="9">
    <name type="scientific">freshwater metagenome</name>
    <dbReference type="NCBI Taxonomy" id="449393"/>
    <lineage>
        <taxon>unclassified sequences</taxon>
        <taxon>metagenomes</taxon>
        <taxon>ecological metagenomes</taxon>
    </lineage>
</organism>
<keyword evidence="5" id="KW-0663">Pyridoxal phosphate</keyword>
<comment type="cofactor">
    <cofactor evidence="1">
        <name>pyridoxal 5'-phosphate</name>
        <dbReference type="ChEBI" id="CHEBI:597326"/>
    </cofactor>
</comment>
<dbReference type="InterPro" id="IPR016454">
    <property type="entry name" value="Cysteine_dSase"/>
</dbReference>
<dbReference type="EMBL" id="CAFBNO010000007">
    <property type="protein sequence ID" value="CAB4949744.1"/>
    <property type="molecule type" value="Genomic_DNA"/>
</dbReference>
<dbReference type="PIRSF" id="PIRSF005572">
    <property type="entry name" value="NifS"/>
    <property type="match status" value="1"/>
</dbReference>
<name>A0A6J7K696_9ZZZZ</name>
<dbReference type="GO" id="GO:0046872">
    <property type="term" value="F:metal ion binding"/>
    <property type="evidence" value="ECO:0007669"/>
    <property type="project" value="UniProtKB-KW"/>
</dbReference>
<proteinExistence type="inferred from homology"/>
<sequence length="369" mass="38525">MRVYLDHAATSPLRPEVLNAYTEALQLVGNPSAIHSGGQSSRAILEGARERLAKVAHCDRNEVIFTSGGTESNNLAIKGLFAERAGNLIITTASEHHAVLDAVEYLETQGAEVHWLKLNRDGQIDMDELSKVLEERSAETALIALMWVNNETGIVTPIHEVTALAAKYGVPVHSDAVAAFGHMPTNFAESGLATMALTGHKLGGPVGTGALIVSRATKVVPLLHGGGQERGFRAGTMDAAGALALAVAAETPQPDYTGLEALAVKLITPLGNLTRGASQGIPNILNFTFEGCPGDSLLFLLDQAEIEVSNGSACTAGVARASHVLLAMGFSEAEASSALRVSFGPQTTAEDVKALAEALPKVVATARKI</sequence>
<dbReference type="Pfam" id="PF00266">
    <property type="entry name" value="Aminotran_5"/>
    <property type="match status" value="1"/>
</dbReference>
<evidence type="ECO:0000256" key="5">
    <source>
        <dbReference type="ARBA" id="ARBA00022898"/>
    </source>
</evidence>
<dbReference type="InterPro" id="IPR015422">
    <property type="entry name" value="PyrdxlP-dep_Trfase_small"/>
</dbReference>
<evidence type="ECO:0000256" key="7">
    <source>
        <dbReference type="ARBA" id="ARBA00023014"/>
    </source>
</evidence>
<dbReference type="InterPro" id="IPR015421">
    <property type="entry name" value="PyrdxlP-dep_Trfase_major"/>
</dbReference>
<dbReference type="SUPFAM" id="SSF53383">
    <property type="entry name" value="PLP-dependent transferases"/>
    <property type="match status" value="1"/>
</dbReference>
<dbReference type="Gene3D" id="3.40.640.10">
    <property type="entry name" value="Type I PLP-dependent aspartate aminotransferase-like (Major domain)"/>
    <property type="match status" value="1"/>
</dbReference>
<evidence type="ECO:0000256" key="6">
    <source>
        <dbReference type="ARBA" id="ARBA00023004"/>
    </source>
</evidence>
<feature type="domain" description="Aminotransferase class V" evidence="8">
    <location>
        <begin position="3"/>
        <end position="355"/>
    </location>
</feature>
<dbReference type="Gene3D" id="3.90.1150.10">
    <property type="entry name" value="Aspartate Aminotransferase, domain 1"/>
    <property type="match status" value="1"/>
</dbReference>
<reference evidence="9" key="1">
    <citation type="submission" date="2020-05" db="EMBL/GenBank/DDBJ databases">
        <authorList>
            <person name="Chiriac C."/>
            <person name="Salcher M."/>
            <person name="Ghai R."/>
            <person name="Kavagutti S V."/>
        </authorList>
    </citation>
    <scope>NUCLEOTIDE SEQUENCE</scope>
</reference>
<evidence type="ECO:0000259" key="8">
    <source>
        <dbReference type="Pfam" id="PF00266"/>
    </source>
</evidence>
<dbReference type="AlphaFoldDB" id="A0A6J7K696"/>
<evidence type="ECO:0000256" key="1">
    <source>
        <dbReference type="ARBA" id="ARBA00001933"/>
    </source>
</evidence>
<keyword evidence="6" id="KW-0408">Iron</keyword>
<evidence type="ECO:0000313" key="9">
    <source>
        <dbReference type="EMBL" id="CAB4949744.1"/>
    </source>
</evidence>
<dbReference type="GO" id="GO:0016782">
    <property type="term" value="F:transferase activity, transferring sulphur-containing groups"/>
    <property type="evidence" value="ECO:0007669"/>
    <property type="project" value="UniProtKB-ARBA"/>
</dbReference>